<accession>A0A165MJM7</accession>
<dbReference type="Proteomes" id="UP000077266">
    <property type="component" value="Unassembled WGS sequence"/>
</dbReference>
<dbReference type="SMART" id="SM00220">
    <property type="entry name" value="S_TKc"/>
    <property type="match status" value="1"/>
</dbReference>
<dbReference type="GO" id="GO:0044773">
    <property type="term" value="P:mitotic DNA damage checkpoint signaling"/>
    <property type="evidence" value="ECO:0007669"/>
    <property type="project" value="TreeGrafter"/>
</dbReference>
<sequence>MQNDYKRYPPWRRGRPEQVSKWTKETLDGYYALNDEEIFWRDLQPFLLKRGYKLRPRLTPGWTPSWLGTDIRPMFCEDHWMSFLPWVVDARLADDTVVAIKWIPDAEHTVNELEIMRFLSSDELRKDPRNRAVPLLDTFAHPTNPHGVFIVIPWLGSLHDFSVKFVNELLDFMLQTFDGIAFLHEHGVAHRDCTGPNIMIDFKTLYPPSIRWHPQRPGYNDDTTQYIDPRRRWRGNARYYIIDFGISSRFEGPGPHLVTGTFGRDQGPPELSDHVPYDPFKIDVFTVANFFLDRYVSKYSNLEFLRPLLVDMTLRNPDERPTIHDALATLRTLARSRFGSSFRWRLRRVEESRSTRVLKDIRCTFTQVFMLARVFVVGTRELRFGRPS</sequence>
<reference evidence="2 3" key="1">
    <citation type="journal article" date="2016" name="Mol. Biol. Evol.">
        <title>Comparative Genomics of Early-Diverging Mushroom-Forming Fungi Provides Insights into the Origins of Lignocellulose Decay Capabilities.</title>
        <authorList>
            <person name="Nagy L.G."/>
            <person name="Riley R."/>
            <person name="Tritt A."/>
            <person name="Adam C."/>
            <person name="Daum C."/>
            <person name="Floudas D."/>
            <person name="Sun H."/>
            <person name="Yadav J.S."/>
            <person name="Pangilinan J."/>
            <person name="Larsson K.H."/>
            <person name="Matsuura K."/>
            <person name="Barry K."/>
            <person name="Labutti K."/>
            <person name="Kuo R."/>
            <person name="Ohm R.A."/>
            <person name="Bhattacharya S.S."/>
            <person name="Shirouzu T."/>
            <person name="Yoshinaga Y."/>
            <person name="Martin F.M."/>
            <person name="Grigoriev I.V."/>
            <person name="Hibbett D.S."/>
        </authorList>
    </citation>
    <scope>NUCLEOTIDE SEQUENCE [LARGE SCALE GENOMIC DNA]</scope>
    <source>
        <strain evidence="2 3">HHB12029</strain>
    </source>
</reference>
<dbReference type="PANTHER" id="PTHR44167">
    <property type="entry name" value="OVARIAN-SPECIFIC SERINE/THREONINE-PROTEIN KINASE LOK-RELATED"/>
    <property type="match status" value="1"/>
</dbReference>
<keyword evidence="3" id="KW-1185">Reference proteome</keyword>
<dbReference type="InParanoid" id="A0A165MJM7"/>
<dbReference type="EMBL" id="KV425910">
    <property type="protein sequence ID" value="KZV99364.1"/>
    <property type="molecule type" value="Genomic_DNA"/>
</dbReference>
<organism evidence="2 3">
    <name type="scientific">Exidia glandulosa HHB12029</name>
    <dbReference type="NCBI Taxonomy" id="1314781"/>
    <lineage>
        <taxon>Eukaryota</taxon>
        <taxon>Fungi</taxon>
        <taxon>Dikarya</taxon>
        <taxon>Basidiomycota</taxon>
        <taxon>Agaricomycotina</taxon>
        <taxon>Agaricomycetes</taxon>
        <taxon>Auriculariales</taxon>
        <taxon>Exidiaceae</taxon>
        <taxon>Exidia</taxon>
    </lineage>
</organism>
<gene>
    <name evidence="2" type="ORF">EXIGLDRAFT_746154</name>
</gene>
<dbReference type="OrthoDB" id="5987198at2759"/>
<evidence type="ECO:0000313" key="2">
    <source>
        <dbReference type="EMBL" id="KZV99364.1"/>
    </source>
</evidence>
<dbReference type="STRING" id="1314781.A0A165MJM7"/>
<dbReference type="GO" id="GO:0005524">
    <property type="term" value="F:ATP binding"/>
    <property type="evidence" value="ECO:0007669"/>
    <property type="project" value="InterPro"/>
</dbReference>
<dbReference type="InterPro" id="IPR011009">
    <property type="entry name" value="Kinase-like_dom_sf"/>
</dbReference>
<dbReference type="PROSITE" id="PS50011">
    <property type="entry name" value="PROTEIN_KINASE_DOM"/>
    <property type="match status" value="1"/>
</dbReference>
<dbReference type="SUPFAM" id="SSF56112">
    <property type="entry name" value="Protein kinase-like (PK-like)"/>
    <property type="match status" value="1"/>
</dbReference>
<dbReference type="GO" id="GO:0005634">
    <property type="term" value="C:nucleus"/>
    <property type="evidence" value="ECO:0007669"/>
    <property type="project" value="TreeGrafter"/>
</dbReference>
<dbReference type="GO" id="GO:0004674">
    <property type="term" value="F:protein serine/threonine kinase activity"/>
    <property type="evidence" value="ECO:0007669"/>
    <property type="project" value="TreeGrafter"/>
</dbReference>
<evidence type="ECO:0000259" key="1">
    <source>
        <dbReference type="PROSITE" id="PS50011"/>
    </source>
</evidence>
<protein>
    <recommendedName>
        <fullName evidence="1">Protein kinase domain-containing protein</fullName>
    </recommendedName>
</protein>
<evidence type="ECO:0000313" key="3">
    <source>
        <dbReference type="Proteomes" id="UP000077266"/>
    </source>
</evidence>
<dbReference type="AlphaFoldDB" id="A0A165MJM7"/>
<proteinExistence type="predicted"/>
<feature type="domain" description="Protein kinase" evidence="1">
    <location>
        <begin position="52"/>
        <end position="388"/>
    </location>
</feature>
<dbReference type="Gene3D" id="1.10.510.10">
    <property type="entry name" value="Transferase(Phosphotransferase) domain 1"/>
    <property type="match status" value="1"/>
</dbReference>
<name>A0A165MJM7_EXIGL</name>
<dbReference type="PANTHER" id="PTHR44167:SF24">
    <property type="entry name" value="SERINE_THREONINE-PROTEIN KINASE CHK2"/>
    <property type="match status" value="1"/>
</dbReference>
<dbReference type="InterPro" id="IPR000719">
    <property type="entry name" value="Prot_kinase_dom"/>
</dbReference>